<gene>
    <name evidence="3" type="ORF">IAG42_19515</name>
</gene>
<dbReference type="EMBL" id="CP061281">
    <property type="protein sequence ID" value="QNS05562.1"/>
    <property type="molecule type" value="Genomic_DNA"/>
</dbReference>
<reference evidence="3 4" key="1">
    <citation type="submission" date="2020-09" db="EMBL/GenBank/DDBJ databases">
        <title>A novel species.</title>
        <authorList>
            <person name="Gao J."/>
        </authorList>
    </citation>
    <scope>NUCLEOTIDE SEQUENCE [LARGE SCALE GENOMIC DNA]</scope>
    <source>
        <strain evidence="3 4">CRXT-Y-14</strain>
    </source>
</reference>
<accession>A0A7H1BA07</accession>
<evidence type="ECO:0000313" key="4">
    <source>
        <dbReference type="Proteomes" id="UP000516428"/>
    </source>
</evidence>
<name>A0A7H1BA07_9ACTN</name>
<keyword evidence="3" id="KW-0067">ATP-binding</keyword>
<dbReference type="CDD" id="cd16936">
    <property type="entry name" value="HATPase_RsbW-like"/>
    <property type="match status" value="1"/>
</dbReference>
<dbReference type="InterPro" id="IPR036890">
    <property type="entry name" value="HATPase_C_sf"/>
</dbReference>
<dbReference type="SUPFAM" id="SSF55874">
    <property type="entry name" value="ATPase domain of HSP90 chaperone/DNA topoisomerase II/histidine kinase"/>
    <property type="match status" value="1"/>
</dbReference>
<dbReference type="KEGG" id="sxn:IAG42_19515"/>
<keyword evidence="3" id="KW-0547">Nucleotide-binding</keyword>
<dbReference type="PANTHER" id="PTHR35526:SF3">
    <property type="entry name" value="ANTI-SIGMA-F FACTOR RSBW"/>
    <property type="match status" value="1"/>
</dbReference>
<evidence type="ECO:0000256" key="1">
    <source>
        <dbReference type="ARBA" id="ARBA00022527"/>
    </source>
</evidence>
<proteinExistence type="predicted"/>
<dbReference type="RefSeq" id="WP_188338253.1">
    <property type="nucleotide sequence ID" value="NZ_CP061281.1"/>
</dbReference>
<evidence type="ECO:0000259" key="2">
    <source>
        <dbReference type="Pfam" id="PF13581"/>
    </source>
</evidence>
<dbReference type="InterPro" id="IPR050267">
    <property type="entry name" value="Anti-sigma-factor_SerPK"/>
</dbReference>
<dbReference type="InterPro" id="IPR003594">
    <property type="entry name" value="HATPase_dom"/>
</dbReference>
<protein>
    <submittedName>
        <fullName evidence="3">ATP-binding protein</fullName>
    </submittedName>
</protein>
<keyword evidence="1" id="KW-0723">Serine/threonine-protein kinase</keyword>
<keyword evidence="1" id="KW-0418">Kinase</keyword>
<keyword evidence="1" id="KW-0808">Transferase</keyword>
<dbReference type="AlphaFoldDB" id="A0A7H1BA07"/>
<sequence length="165" mass="18135">MGTNGSTMLEPFDALRQSLPPLDPSAVSSAASCALPARYEAVRSAREFSRRTLGDWDVPERFDDICLVVSELVTNALRHALPADTPYDQDPPVRLHLMRWASRVVCAVRDPSNDSPVAREADVCEDFSAESGRGLFLVDSFSDSWGWHPMAGALSGKVVWALFRV</sequence>
<feature type="domain" description="Histidine kinase/HSP90-like ATPase" evidence="2">
    <location>
        <begin position="35"/>
        <end position="147"/>
    </location>
</feature>
<dbReference type="Pfam" id="PF13581">
    <property type="entry name" value="HATPase_c_2"/>
    <property type="match status" value="1"/>
</dbReference>
<dbReference type="PANTHER" id="PTHR35526">
    <property type="entry name" value="ANTI-SIGMA-F FACTOR RSBW-RELATED"/>
    <property type="match status" value="1"/>
</dbReference>
<dbReference type="Gene3D" id="3.30.565.10">
    <property type="entry name" value="Histidine kinase-like ATPase, C-terminal domain"/>
    <property type="match status" value="1"/>
</dbReference>
<dbReference type="GO" id="GO:0004674">
    <property type="term" value="F:protein serine/threonine kinase activity"/>
    <property type="evidence" value="ECO:0007669"/>
    <property type="project" value="UniProtKB-KW"/>
</dbReference>
<evidence type="ECO:0000313" key="3">
    <source>
        <dbReference type="EMBL" id="QNS05562.1"/>
    </source>
</evidence>
<dbReference type="GO" id="GO:0005524">
    <property type="term" value="F:ATP binding"/>
    <property type="evidence" value="ECO:0007669"/>
    <property type="project" value="UniProtKB-KW"/>
</dbReference>
<organism evidence="3 4">
    <name type="scientific">Streptomyces xanthii</name>
    <dbReference type="NCBI Taxonomy" id="2768069"/>
    <lineage>
        <taxon>Bacteria</taxon>
        <taxon>Bacillati</taxon>
        <taxon>Actinomycetota</taxon>
        <taxon>Actinomycetes</taxon>
        <taxon>Kitasatosporales</taxon>
        <taxon>Streptomycetaceae</taxon>
        <taxon>Streptomyces</taxon>
    </lineage>
</organism>
<dbReference type="Proteomes" id="UP000516428">
    <property type="component" value="Chromosome"/>
</dbReference>
<keyword evidence="4" id="KW-1185">Reference proteome</keyword>